<dbReference type="RefSeq" id="WP_256137008.1">
    <property type="nucleotide sequence ID" value="NZ_JANGAB010000457.1"/>
</dbReference>
<protein>
    <submittedName>
        <fullName evidence="1">DUF4317 domain-containing protein</fullName>
    </submittedName>
</protein>
<evidence type="ECO:0000313" key="1">
    <source>
        <dbReference type="EMBL" id="MCQ4950929.1"/>
    </source>
</evidence>
<dbReference type="Pfam" id="PF14199">
    <property type="entry name" value="DUF4317"/>
    <property type="match status" value="1"/>
</dbReference>
<dbReference type="AlphaFoldDB" id="A0AAW5KLY3"/>
<proteinExistence type="predicted"/>
<sequence>LSTFTQRYDEALGPDLELSPRNLVNARALEVATPDVTVKVTPERGDLVETRVIDGVRYILIRAEEGVQVIGIDIHIS</sequence>
<reference evidence="1" key="1">
    <citation type="submission" date="2022-06" db="EMBL/GenBank/DDBJ databases">
        <title>Isolation of gut microbiota from human fecal samples.</title>
        <authorList>
            <person name="Pamer E.G."/>
            <person name="Barat B."/>
            <person name="Waligurski E."/>
            <person name="Medina S."/>
            <person name="Paddock L."/>
            <person name="Mostad J."/>
        </authorList>
    </citation>
    <scope>NUCLEOTIDE SEQUENCE</scope>
    <source>
        <strain evidence="1">DFI.7.96</strain>
    </source>
</reference>
<gene>
    <name evidence="1" type="ORF">NE646_15010</name>
</gene>
<organism evidence="1 2">
    <name type="scientific">Bittarella massiliensis</name>
    <name type="common">ex Durand et al. 2017</name>
    <dbReference type="NCBI Taxonomy" id="1720313"/>
    <lineage>
        <taxon>Bacteria</taxon>
        <taxon>Bacillati</taxon>
        <taxon>Bacillota</taxon>
        <taxon>Clostridia</taxon>
        <taxon>Eubacteriales</taxon>
        <taxon>Oscillospiraceae</taxon>
        <taxon>Bittarella (ex Durand et al. 2017)</taxon>
    </lineage>
</organism>
<accession>A0AAW5KLY3</accession>
<feature type="non-terminal residue" evidence="1">
    <location>
        <position position="1"/>
    </location>
</feature>
<dbReference type="InterPro" id="IPR025466">
    <property type="entry name" value="DUF4317"/>
</dbReference>
<name>A0AAW5KLY3_9FIRM</name>
<evidence type="ECO:0000313" key="2">
    <source>
        <dbReference type="Proteomes" id="UP001205063"/>
    </source>
</evidence>
<dbReference type="EMBL" id="JANGAB010000457">
    <property type="protein sequence ID" value="MCQ4950929.1"/>
    <property type="molecule type" value="Genomic_DNA"/>
</dbReference>
<dbReference type="Proteomes" id="UP001205063">
    <property type="component" value="Unassembled WGS sequence"/>
</dbReference>
<comment type="caution">
    <text evidence="1">The sequence shown here is derived from an EMBL/GenBank/DDBJ whole genome shotgun (WGS) entry which is preliminary data.</text>
</comment>